<keyword evidence="3" id="KW-1185">Reference proteome</keyword>
<accession>A0A0L7QPP4</accession>
<feature type="non-terminal residue" evidence="2">
    <location>
        <position position="1"/>
    </location>
</feature>
<gene>
    <name evidence="2" type="ORF">WH47_08018</name>
</gene>
<reference evidence="2 3" key="1">
    <citation type="submission" date="2015-07" db="EMBL/GenBank/DDBJ databases">
        <title>The genome of Habropoda laboriosa.</title>
        <authorList>
            <person name="Pan H."/>
            <person name="Kapheim K."/>
        </authorList>
    </citation>
    <scope>NUCLEOTIDE SEQUENCE [LARGE SCALE GENOMIC DNA]</scope>
    <source>
        <strain evidence="2">0110345459</strain>
    </source>
</reference>
<evidence type="ECO:0000313" key="3">
    <source>
        <dbReference type="Proteomes" id="UP000053825"/>
    </source>
</evidence>
<dbReference type="Proteomes" id="UP000053825">
    <property type="component" value="Unassembled WGS sequence"/>
</dbReference>
<name>A0A0L7QPP4_9HYME</name>
<dbReference type="AlphaFoldDB" id="A0A0L7QPP4"/>
<evidence type="ECO:0000256" key="1">
    <source>
        <dbReference type="SAM" id="MobiDB-lite"/>
    </source>
</evidence>
<proteinExistence type="predicted"/>
<protein>
    <submittedName>
        <fullName evidence="2">Uncharacterized protein</fullName>
    </submittedName>
</protein>
<evidence type="ECO:0000313" key="2">
    <source>
        <dbReference type="EMBL" id="KOC60529.1"/>
    </source>
</evidence>
<dbReference type="EMBL" id="KQ414815">
    <property type="protein sequence ID" value="KOC60529.1"/>
    <property type="molecule type" value="Genomic_DNA"/>
</dbReference>
<sequence>RESKFGFGILEPLRKSFCNTFCTSVGAAYVVNLACAVKCPELYLPHETTTKSTTMLSSSLSTSSSSSKPTEQTNTPTTAGSTTQSTTTTTTSTTTRP</sequence>
<organism evidence="2 3">
    <name type="scientific">Habropoda laboriosa</name>
    <dbReference type="NCBI Taxonomy" id="597456"/>
    <lineage>
        <taxon>Eukaryota</taxon>
        <taxon>Metazoa</taxon>
        <taxon>Ecdysozoa</taxon>
        <taxon>Arthropoda</taxon>
        <taxon>Hexapoda</taxon>
        <taxon>Insecta</taxon>
        <taxon>Pterygota</taxon>
        <taxon>Neoptera</taxon>
        <taxon>Endopterygota</taxon>
        <taxon>Hymenoptera</taxon>
        <taxon>Apocrita</taxon>
        <taxon>Aculeata</taxon>
        <taxon>Apoidea</taxon>
        <taxon>Anthophila</taxon>
        <taxon>Apidae</taxon>
        <taxon>Habropoda</taxon>
    </lineage>
</organism>
<dbReference type="OrthoDB" id="7616321at2759"/>
<feature type="region of interest" description="Disordered" evidence="1">
    <location>
        <begin position="50"/>
        <end position="97"/>
    </location>
</feature>